<reference evidence="5 6" key="1">
    <citation type="journal article" date="2021" name="Nat. Plants">
        <title>The Taxus genome provides insights into paclitaxel biosynthesis.</title>
        <authorList>
            <person name="Xiong X."/>
            <person name="Gou J."/>
            <person name="Liao Q."/>
            <person name="Li Y."/>
            <person name="Zhou Q."/>
            <person name="Bi G."/>
            <person name="Li C."/>
            <person name="Du R."/>
            <person name="Wang X."/>
            <person name="Sun T."/>
            <person name="Guo L."/>
            <person name="Liang H."/>
            <person name="Lu P."/>
            <person name="Wu Y."/>
            <person name="Zhang Z."/>
            <person name="Ro D.K."/>
            <person name="Shang Y."/>
            <person name="Huang S."/>
            <person name="Yan J."/>
        </authorList>
    </citation>
    <scope>NUCLEOTIDE SEQUENCE [LARGE SCALE GENOMIC DNA]</scope>
    <source>
        <strain evidence="5">Ta-2019</strain>
    </source>
</reference>
<gene>
    <name evidence="5" type="ORF">KI387_032063</name>
</gene>
<evidence type="ECO:0000256" key="1">
    <source>
        <dbReference type="ARBA" id="ARBA00005711"/>
    </source>
</evidence>
<feature type="non-terminal residue" evidence="5">
    <location>
        <position position="754"/>
    </location>
</feature>
<evidence type="ECO:0000259" key="4">
    <source>
        <dbReference type="Pfam" id="PF03763"/>
    </source>
</evidence>
<dbReference type="PANTHER" id="PTHR31471:SF1">
    <property type="entry name" value="OS12G0613600 PROTEIN"/>
    <property type="match status" value="1"/>
</dbReference>
<protein>
    <recommendedName>
        <fullName evidence="4">Remorin C-terminal domain-containing protein</fullName>
    </recommendedName>
</protein>
<feature type="compositionally biased region" description="Polar residues" evidence="3">
    <location>
        <begin position="405"/>
        <end position="433"/>
    </location>
</feature>
<dbReference type="OMA" id="ANWATPD"/>
<comment type="similarity">
    <text evidence="1">Belongs to the remorin family.</text>
</comment>
<name>A0AA38BP27_TAXCH</name>
<keyword evidence="6" id="KW-1185">Reference proteome</keyword>
<evidence type="ECO:0000313" key="5">
    <source>
        <dbReference type="EMBL" id="KAH9287946.1"/>
    </source>
</evidence>
<organism evidence="5 6">
    <name type="scientific">Taxus chinensis</name>
    <name type="common">Chinese yew</name>
    <name type="synonym">Taxus wallichiana var. chinensis</name>
    <dbReference type="NCBI Taxonomy" id="29808"/>
    <lineage>
        <taxon>Eukaryota</taxon>
        <taxon>Viridiplantae</taxon>
        <taxon>Streptophyta</taxon>
        <taxon>Embryophyta</taxon>
        <taxon>Tracheophyta</taxon>
        <taxon>Spermatophyta</taxon>
        <taxon>Pinopsida</taxon>
        <taxon>Pinidae</taxon>
        <taxon>Conifers II</taxon>
        <taxon>Cupressales</taxon>
        <taxon>Taxaceae</taxon>
        <taxon>Taxus</taxon>
    </lineage>
</organism>
<dbReference type="Proteomes" id="UP000824469">
    <property type="component" value="Unassembled WGS sequence"/>
</dbReference>
<keyword evidence="2" id="KW-0175">Coiled coil</keyword>
<dbReference type="InterPro" id="IPR005516">
    <property type="entry name" value="Remorin_C"/>
</dbReference>
<feature type="region of interest" description="Disordered" evidence="3">
    <location>
        <begin position="366"/>
        <end position="451"/>
    </location>
</feature>
<feature type="region of interest" description="Disordered" evidence="3">
    <location>
        <begin position="492"/>
        <end position="515"/>
    </location>
</feature>
<feature type="coiled-coil region" evidence="2">
    <location>
        <begin position="552"/>
        <end position="605"/>
    </location>
</feature>
<sequence length="754" mass="83392">AGIISPRLSPNKLRRKLIGVQRGRKASELDSALSSSKEAPGTAGLVECGRDSLLSSGSGNIDDEGFSGMQDFHDTKENGHAVHEVEHTLQTNFSSKLSVTTSACEEVPDLGTAVQNSASMKDLQFKENQYLQLKLQNFTKPTSTQVEYMGNLNAVHAVRSFEDDNFEYDSGHENGSVSSFEFHKGDRSIPRRVLGPHSKPAPSKWDDAEKWLVNHSLGDSHMRPKLKSGSGQSQGVAVGLVRKANFPGPGGRQIGGANMHMVKSASSNASGVTEIVTMDGRILNQDEGETKKIYPDKPVSKLDDGGPSKFAFMPPAASHPITRTNDLDRYSLEDISCCVPNGPKEDGEALLKPSLRIEKPIADPAIERSKNDPSFTRHIAPSYGPPPSTLRSVAMRDMGTEMTPIASQEPSRTGTPVRATSPTMRSPISSRPSTPGRAAPTSSPMDGTDNELDFQAKANTLELSEKELHEKTRREIIALGEKLGKANIAAWASKQEEEEDGSKPEKSRNLEPSTSNVLEARAAAWEEAEKAKYMARYRREEVKIQAWENHQKTKAEAEMRRIEVKAERMRSHAHEKLLNKLAGARHRAEEKRAAAEAKRSQEAAKTAQRAEFIRQTGHLKGGFMKEMFTNMVKQQEATNLYLSQLTQNLNQSRSRNNKEHGVNSDKGRPIEVIDEDSCWRKYQSLSRGFRDNMSFPDNCMMKIGSKPKQGHHMPVPESQKNSFIEEASRQKGMISIEENNCISENFLVREIIPA</sequence>
<dbReference type="Pfam" id="PF03763">
    <property type="entry name" value="Remorin_C"/>
    <property type="match status" value="1"/>
</dbReference>
<evidence type="ECO:0000313" key="6">
    <source>
        <dbReference type="Proteomes" id="UP000824469"/>
    </source>
</evidence>
<proteinExistence type="inferred from homology"/>
<comment type="caution">
    <text evidence="5">The sequence shown here is derived from an EMBL/GenBank/DDBJ whole genome shotgun (WGS) entry which is preliminary data.</text>
</comment>
<accession>A0AA38BP27</accession>
<dbReference type="PANTHER" id="PTHR31471">
    <property type="entry name" value="OS02G0116800 PROTEIN"/>
    <property type="match status" value="1"/>
</dbReference>
<evidence type="ECO:0000256" key="3">
    <source>
        <dbReference type="SAM" id="MobiDB-lite"/>
    </source>
</evidence>
<dbReference type="AlphaFoldDB" id="A0AA38BP27"/>
<evidence type="ECO:0000256" key="2">
    <source>
        <dbReference type="SAM" id="Coils"/>
    </source>
</evidence>
<dbReference type="EMBL" id="JAHRHJ020003813">
    <property type="protein sequence ID" value="KAH9287946.1"/>
    <property type="molecule type" value="Genomic_DNA"/>
</dbReference>
<feature type="domain" description="Remorin C-terminal" evidence="4">
    <location>
        <begin position="518"/>
        <end position="619"/>
    </location>
</feature>